<evidence type="ECO:0000313" key="3">
    <source>
        <dbReference type="Proteomes" id="UP000018144"/>
    </source>
</evidence>
<feature type="compositionally biased region" description="Basic and acidic residues" evidence="1">
    <location>
        <begin position="335"/>
        <end position="344"/>
    </location>
</feature>
<dbReference type="EMBL" id="HF936260">
    <property type="protein sequence ID" value="CCX33935.1"/>
    <property type="molecule type" value="Genomic_DNA"/>
</dbReference>
<dbReference type="OMA" id="SPGNDWM"/>
<feature type="region of interest" description="Disordered" evidence="1">
    <location>
        <begin position="398"/>
        <end position="480"/>
    </location>
</feature>
<evidence type="ECO:0000256" key="1">
    <source>
        <dbReference type="SAM" id="MobiDB-lite"/>
    </source>
</evidence>
<dbReference type="PANTHER" id="PTHR42106">
    <property type="entry name" value="CHROMOSOME 10, WHOLE GENOME SHOTGUN SEQUENCE"/>
    <property type="match status" value="1"/>
</dbReference>
<dbReference type="eggNOG" id="ENOG502S30V">
    <property type="taxonomic scope" value="Eukaryota"/>
</dbReference>
<feature type="region of interest" description="Disordered" evidence="1">
    <location>
        <begin position="113"/>
        <end position="195"/>
    </location>
</feature>
<evidence type="ECO:0000313" key="2">
    <source>
        <dbReference type="EMBL" id="CCX33935.1"/>
    </source>
</evidence>
<dbReference type="Proteomes" id="UP000018144">
    <property type="component" value="Unassembled WGS sequence"/>
</dbReference>
<dbReference type="AlphaFoldDB" id="U4LPR0"/>
<dbReference type="OrthoDB" id="340550at2759"/>
<feature type="compositionally biased region" description="Basic residues" evidence="1">
    <location>
        <begin position="234"/>
        <end position="250"/>
    </location>
</feature>
<accession>U4LPR0</accession>
<gene>
    <name evidence="2" type="ORF">PCON_02198</name>
</gene>
<feature type="compositionally biased region" description="Acidic residues" evidence="1">
    <location>
        <begin position="168"/>
        <end position="186"/>
    </location>
</feature>
<keyword evidence="3" id="KW-1185">Reference proteome</keyword>
<feature type="region of interest" description="Disordered" evidence="1">
    <location>
        <begin position="228"/>
        <end position="307"/>
    </location>
</feature>
<protein>
    <submittedName>
        <fullName evidence="2">Similar to Uncharacterized protein C16C6.04 acc. no. O42928</fullName>
    </submittedName>
</protein>
<name>U4LPR0_PYROM</name>
<feature type="region of interest" description="Disordered" evidence="1">
    <location>
        <begin position="335"/>
        <end position="360"/>
    </location>
</feature>
<dbReference type="PANTHER" id="PTHR42106:SF1">
    <property type="match status" value="1"/>
</dbReference>
<reference evidence="2 3" key="1">
    <citation type="journal article" date="2013" name="PLoS Genet.">
        <title>The genome and development-dependent transcriptomes of Pyronema confluens: a window into fungal evolution.</title>
        <authorList>
            <person name="Traeger S."/>
            <person name="Altegoer F."/>
            <person name="Freitag M."/>
            <person name="Gabaldon T."/>
            <person name="Kempken F."/>
            <person name="Kumar A."/>
            <person name="Marcet-Houben M."/>
            <person name="Poggeler S."/>
            <person name="Stajich J.E."/>
            <person name="Nowrousian M."/>
        </authorList>
    </citation>
    <scope>NUCLEOTIDE SEQUENCE [LARGE SCALE GENOMIC DNA]</scope>
    <source>
        <strain evidence="3">CBS 100304</strain>
        <tissue evidence="2">Vegetative mycelium</tissue>
    </source>
</reference>
<organism evidence="2 3">
    <name type="scientific">Pyronema omphalodes (strain CBS 100304)</name>
    <name type="common">Pyronema confluens</name>
    <dbReference type="NCBI Taxonomy" id="1076935"/>
    <lineage>
        <taxon>Eukaryota</taxon>
        <taxon>Fungi</taxon>
        <taxon>Dikarya</taxon>
        <taxon>Ascomycota</taxon>
        <taxon>Pezizomycotina</taxon>
        <taxon>Pezizomycetes</taxon>
        <taxon>Pezizales</taxon>
        <taxon>Pyronemataceae</taxon>
        <taxon>Pyronema</taxon>
    </lineage>
</organism>
<sequence>MNSVVNQQLANANTPPDIATKEVTSSLMAPAESSNNTPLAANATNATNAAVVPQVAAGVPLTPRRMSISNRLSLQMPSRNPLSPILDPALGFSVARRPRLDFARSCTSLHHSTLATESSPESSPLATAHGYPIPRGRPLESPISSHHHHYPPSHASSIGSASMLDYASDNDSDSSTDEDLDGDMDMLDTPMSGGGFGGSGSFGTAFGGAGSFGGLSSGSAASTAESAATISLRNHQKARFGGRYPRRNTNRNRPMMTPSPIIQPKHHNLRSGAGAGTLTLGPSAFDTDESRPDPIRRPVSRRGSLLPKTKNFQRIKAALIEESAPVDLETKREAEITRQIREDDAPAQPLRSPEMREEDEEVMGGTALVHGMGISFSEQARENGGFWFGEMGEGMGDVMMHVDSPVSNSPIRPQKRRRGQDDGRFDQSVFKRRAVSPGGLSNHSPKLAQSPPNQQQHQGKRLNFQGFSDTHDGLMKMSLQ</sequence>
<proteinExistence type="predicted"/>
<feature type="compositionally biased region" description="Polar residues" evidence="1">
    <location>
        <begin position="113"/>
        <end position="125"/>
    </location>
</feature>
<dbReference type="STRING" id="1076935.U4LPR0"/>